<dbReference type="Pfam" id="PF11367">
    <property type="entry name" value="Tail_completion_gp17"/>
    <property type="match status" value="1"/>
</dbReference>
<evidence type="ECO:0000313" key="2">
    <source>
        <dbReference type="EMBL" id="MYZ50468.1"/>
    </source>
</evidence>
<reference evidence="2" key="1">
    <citation type="submission" date="2019-03" db="EMBL/GenBank/DDBJ databases">
        <title>Afifella sp. nov., isolated from activated sludge.</title>
        <authorList>
            <person name="Li Q."/>
            <person name="Liu Y."/>
        </authorList>
    </citation>
    <scope>NUCLEOTIDE SEQUENCE</scope>
    <source>
        <strain evidence="2">L72</strain>
    </source>
</reference>
<dbReference type="RefSeq" id="WP_161142784.1">
    <property type="nucleotide sequence ID" value="NZ_SPKJ01000180.1"/>
</dbReference>
<evidence type="ECO:0000256" key="1">
    <source>
        <dbReference type="SAM" id="SignalP"/>
    </source>
</evidence>
<sequence>MTASPALALQAAAFAALAGDAALAGLLGGARIHDSVPRNAPAPYVHLDEAILRDWSTGSEAGAEVRFAIAVITPADGRAQAFAIAERIRALLHDAPLALDGHRLVNLRHQATETKKVRDRTLRRADLTFRAVIEPAS</sequence>
<dbReference type="Proteomes" id="UP000773614">
    <property type="component" value="Unassembled WGS sequence"/>
</dbReference>
<proteinExistence type="predicted"/>
<keyword evidence="1" id="KW-0732">Signal</keyword>
<evidence type="ECO:0000313" key="3">
    <source>
        <dbReference type="Proteomes" id="UP000773614"/>
    </source>
</evidence>
<accession>A0A964T8F0</accession>
<gene>
    <name evidence="2" type="ORF">E4O86_22475</name>
</gene>
<dbReference type="InterPro" id="IPR053745">
    <property type="entry name" value="Viral_Tail_Comp_sf"/>
</dbReference>
<dbReference type="EMBL" id="SPKJ01000180">
    <property type="protein sequence ID" value="MYZ50468.1"/>
    <property type="molecule type" value="Genomic_DNA"/>
</dbReference>
<name>A0A964T8F0_9HYPH</name>
<organism evidence="2 3">
    <name type="scientific">Propylenella binzhouense</name>
    <dbReference type="NCBI Taxonomy" id="2555902"/>
    <lineage>
        <taxon>Bacteria</taxon>
        <taxon>Pseudomonadati</taxon>
        <taxon>Pseudomonadota</taxon>
        <taxon>Alphaproteobacteria</taxon>
        <taxon>Hyphomicrobiales</taxon>
        <taxon>Propylenellaceae</taxon>
        <taxon>Propylenella</taxon>
    </lineage>
</organism>
<keyword evidence="3" id="KW-1185">Reference proteome</keyword>
<dbReference type="Gene3D" id="3.30.2000.30">
    <property type="match status" value="1"/>
</dbReference>
<dbReference type="AlphaFoldDB" id="A0A964T8F0"/>
<comment type="caution">
    <text evidence="2">The sequence shown here is derived from an EMBL/GenBank/DDBJ whole genome shotgun (WGS) entry which is preliminary data.</text>
</comment>
<feature type="signal peptide" evidence="1">
    <location>
        <begin position="1"/>
        <end position="18"/>
    </location>
</feature>
<dbReference type="OrthoDB" id="7630456at2"/>
<dbReference type="InterPro" id="IPR021508">
    <property type="entry name" value="Gp17-like"/>
</dbReference>
<protein>
    <submittedName>
        <fullName evidence="2">DUF3168 domain-containing protein</fullName>
    </submittedName>
</protein>
<feature type="chain" id="PRO_5037378582" evidence="1">
    <location>
        <begin position="19"/>
        <end position="137"/>
    </location>
</feature>